<name>A0A7R9ZPF3_9STRA</name>
<proteinExistence type="predicted"/>
<reference evidence="3" key="1">
    <citation type="submission" date="2021-01" db="EMBL/GenBank/DDBJ databases">
        <authorList>
            <person name="Corre E."/>
            <person name="Pelletier E."/>
            <person name="Niang G."/>
            <person name="Scheremetjew M."/>
            <person name="Finn R."/>
            <person name="Kale V."/>
            <person name="Holt S."/>
            <person name="Cochrane G."/>
            <person name="Meng A."/>
            <person name="Brown T."/>
            <person name="Cohen L."/>
        </authorList>
    </citation>
    <scope>NUCLEOTIDE SEQUENCE</scope>
    <source>
        <strain evidence="3">CCMP3328</strain>
    </source>
</reference>
<protein>
    <recommendedName>
        <fullName evidence="4">Sulfotransferase domain-containing protein</fullName>
    </recommendedName>
</protein>
<dbReference type="AlphaFoldDB" id="A0A7R9ZPF3"/>
<dbReference type="Gene3D" id="3.40.50.300">
    <property type="entry name" value="P-loop containing nucleotide triphosphate hydrolases"/>
    <property type="match status" value="1"/>
</dbReference>
<dbReference type="GO" id="GO:0008146">
    <property type="term" value="F:sulfotransferase activity"/>
    <property type="evidence" value="ECO:0007669"/>
    <property type="project" value="InterPro"/>
</dbReference>
<evidence type="ECO:0000313" key="3">
    <source>
        <dbReference type="EMBL" id="CAD8336549.1"/>
    </source>
</evidence>
<organism evidence="3">
    <name type="scientific">Craspedostauros australis</name>
    <dbReference type="NCBI Taxonomy" id="1486917"/>
    <lineage>
        <taxon>Eukaryota</taxon>
        <taxon>Sar</taxon>
        <taxon>Stramenopiles</taxon>
        <taxon>Ochrophyta</taxon>
        <taxon>Bacillariophyta</taxon>
        <taxon>Bacillariophyceae</taxon>
        <taxon>Bacillariophycidae</taxon>
        <taxon>Naviculales</taxon>
        <taxon>Naviculaceae</taxon>
        <taxon>Craspedostauros</taxon>
    </lineage>
</organism>
<evidence type="ECO:0008006" key="4">
    <source>
        <dbReference type="Google" id="ProtNLM"/>
    </source>
</evidence>
<dbReference type="SUPFAM" id="SSF52540">
    <property type="entry name" value="P-loop containing nucleoside triphosphate hydrolases"/>
    <property type="match status" value="1"/>
</dbReference>
<keyword evidence="1" id="KW-0808">Transferase</keyword>
<evidence type="ECO:0000256" key="1">
    <source>
        <dbReference type="ARBA" id="ARBA00022679"/>
    </source>
</evidence>
<dbReference type="InterPro" id="IPR027417">
    <property type="entry name" value="P-loop_NTPase"/>
</dbReference>
<accession>A0A7R9ZPF3</accession>
<dbReference type="InterPro" id="IPR037359">
    <property type="entry name" value="NST/OST"/>
</dbReference>
<dbReference type="EMBL" id="HBEF01013856">
    <property type="protein sequence ID" value="CAD8336549.1"/>
    <property type="molecule type" value="Transcribed_RNA"/>
</dbReference>
<dbReference type="PANTHER" id="PTHR10605">
    <property type="entry name" value="HEPARAN SULFATE SULFOTRANSFERASE"/>
    <property type="match status" value="1"/>
</dbReference>
<evidence type="ECO:0000256" key="2">
    <source>
        <dbReference type="PIRSR" id="PIRSR637359-2"/>
    </source>
</evidence>
<dbReference type="PANTHER" id="PTHR10605:SF56">
    <property type="entry name" value="BIFUNCTIONAL HEPARAN SULFATE N-DEACETYLASE_N-SULFOTRANSFERASE"/>
    <property type="match status" value="1"/>
</dbReference>
<feature type="binding site" evidence="2">
    <location>
        <position position="32"/>
    </location>
    <ligand>
        <name>3'-phosphoadenylyl sulfate</name>
        <dbReference type="ChEBI" id="CHEBI:58339"/>
    </ligand>
</feature>
<gene>
    <name evidence="3" type="ORF">CAUS1442_LOCUS8677</name>
</gene>
<sequence>MDGSANYFTASHLVPYNILCTTPWSKLVLMMRNPVDRLYAQWAYYVDNFRLEKSFEDWIAIEFDLMIRAGLIERSGTDALVPTQPDNEYAAWKSYLQLIDQDKTFQEPAIGVSLYVIPLQHWIDAYTRVGKNITQSLFVLPTEILDVDYASILDRLLPFMGLPAAHLRLHRVRYQKHSNHVMSDATRIMLERFFRTYNDRLLKVLKEHKLDSPIGHSNWKRIWK</sequence>